<evidence type="ECO:0000256" key="2">
    <source>
        <dbReference type="ARBA" id="ARBA00022692"/>
    </source>
</evidence>
<dbReference type="OrthoDB" id="7595353at2"/>
<comment type="caution">
    <text evidence="6">The sequence shown here is derived from an EMBL/GenBank/DDBJ whole genome shotgun (WGS) entry which is preliminary data.</text>
</comment>
<organism evidence="6 7">
    <name type="scientific">Paenibacillus albiflavus</name>
    <dbReference type="NCBI Taxonomy" id="2545760"/>
    <lineage>
        <taxon>Bacteria</taxon>
        <taxon>Bacillati</taxon>
        <taxon>Bacillota</taxon>
        <taxon>Bacilli</taxon>
        <taxon>Bacillales</taxon>
        <taxon>Paenibacillaceae</taxon>
        <taxon>Paenibacillus</taxon>
    </lineage>
</organism>
<evidence type="ECO:0000256" key="4">
    <source>
        <dbReference type="ARBA" id="ARBA00023136"/>
    </source>
</evidence>
<gene>
    <name evidence="6" type="ORF">E0485_07015</name>
</gene>
<keyword evidence="7" id="KW-1185">Reference proteome</keyword>
<keyword evidence="4 5" id="KW-0472">Membrane</keyword>
<feature type="transmembrane region" description="Helical" evidence="5">
    <location>
        <begin position="48"/>
        <end position="73"/>
    </location>
</feature>
<dbReference type="Proteomes" id="UP000295418">
    <property type="component" value="Unassembled WGS sequence"/>
</dbReference>
<evidence type="ECO:0000313" key="7">
    <source>
        <dbReference type="Proteomes" id="UP000295418"/>
    </source>
</evidence>
<reference evidence="6 7" key="1">
    <citation type="submission" date="2019-03" db="EMBL/GenBank/DDBJ databases">
        <authorList>
            <person name="Kim M.K.M."/>
        </authorList>
    </citation>
    <scope>NUCLEOTIDE SEQUENCE [LARGE SCALE GENOMIC DNA]</scope>
    <source>
        <strain evidence="6 7">18JY21-1</strain>
    </source>
</reference>
<feature type="transmembrane region" description="Helical" evidence="5">
    <location>
        <begin position="20"/>
        <end position="36"/>
    </location>
</feature>
<evidence type="ECO:0000256" key="5">
    <source>
        <dbReference type="SAM" id="Phobius"/>
    </source>
</evidence>
<feature type="transmembrane region" description="Helical" evidence="5">
    <location>
        <begin position="79"/>
        <end position="97"/>
    </location>
</feature>
<name>A0A4R4EHZ3_9BACL</name>
<protein>
    <recommendedName>
        <fullName evidence="8">DUF4870 domain-containing protein</fullName>
    </recommendedName>
</protein>
<dbReference type="RefSeq" id="WP_132417270.1">
    <property type="nucleotide sequence ID" value="NZ_SKFG01000004.1"/>
</dbReference>
<dbReference type="EMBL" id="SKFG01000004">
    <property type="protein sequence ID" value="TCZ78820.1"/>
    <property type="molecule type" value="Genomic_DNA"/>
</dbReference>
<evidence type="ECO:0000256" key="3">
    <source>
        <dbReference type="ARBA" id="ARBA00022989"/>
    </source>
</evidence>
<accession>A0A4R4EHZ3</accession>
<keyword evidence="3 5" id="KW-1133">Transmembrane helix</keyword>
<evidence type="ECO:0000313" key="6">
    <source>
        <dbReference type="EMBL" id="TCZ78820.1"/>
    </source>
</evidence>
<proteinExistence type="predicted"/>
<dbReference type="Pfam" id="PF09685">
    <property type="entry name" value="MamF_MmsF"/>
    <property type="match status" value="1"/>
</dbReference>
<evidence type="ECO:0000256" key="1">
    <source>
        <dbReference type="ARBA" id="ARBA00004141"/>
    </source>
</evidence>
<sequence>MSHHVPNPGQQEDFQQNKAIAILAYIIFFLPLLTARDSKFAMYHANQGFLVFLTCLAVNIIGTIIPLIGWFIIVPFGNLFVLVLILLGILNAANGQMKPLPLIGKFEIIK</sequence>
<evidence type="ECO:0008006" key="8">
    <source>
        <dbReference type="Google" id="ProtNLM"/>
    </source>
</evidence>
<keyword evidence="2 5" id="KW-0812">Transmembrane</keyword>
<dbReference type="AlphaFoldDB" id="A0A4R4EHZ3"/>
<dbReference type="InterPro" id="IPR019109">
    <property type="entry name" value="MamF_MmsF"/>
</dbReference>
<comment type="subcellular location">
    <subcellularLocation>
        <location evidence="1">Membrane</location>
        <topology evidence="1">Multi-pass membrane protein</topology>
    </subcellularLocation>
</comment>